<dbReference type="InterPro" id="IPR036157">
    <property type="entry name" value="dUTPase-like_sf"/>
</dbReference>
<dbReference type="Gene3D" id="2.70.40.10">
    <property type="match status" value="1"/>
</dbReference>
<sequence length="172" mass="19492">MSDLPIFKFAVREDLKDTGDLFIPTKGEPLATGWDVKAAMPDRKPLILVPFQHVKIPLGFRTFAPEGWWYELKPRSSTFAKKNLHALYGTIDETYSNELIFACQYIPNWNEISPMHPELTINFGDAVGQIIPVKRQEMTTKSISNDDFDKLCKDRNAVRNGGFGSTDPSKVK</sequence>
<evidence type="ECO:0000313" key="1">
    <source>
        <dbReference type="EMBL" id="CAB4196582.1"/>
    </source>
</evidence>
<protein>
    <submittedName>
        <fullName evidence="1">Dut dUTPase</fullName>
    </submittedName>
</protein>
<proteinExistence type="predicted"/>
<organism evidence="1">
    <name type="scientific">uncultured Caudovirales phage</name>
    <dbReference type="NCBI Taxonomy" id="2100421"/>
    <lineage>
        <taxon>Viruses</taxon>
        <taxon>Duplodnaviria</taxon>
        <taxon>Heunggongvirae</taxon>
        <taxon>Uroviricota</taxon>
        <taxon>Caudoviricetes</taxon>
        <taxon>Peduoviridae</taxon>
        <taxon>Maltschvirus</taxon>
        <taxon>Maltschvirus maltsch</taxon>
    </lineage>
</organism>
<reference evidence="1" key="1">
    <citation type="submission" date="2020-05" db="EMBL/GenBank/DDBJ databases">
        <authorList>
            <person name="Chiriac C."/>
            <person name="Salcher M."/>
            <person name="Ghai R."/>
            <person name="Kavagutti S V."/>
        </authorList>
    </citation>
    <scope>NUCLEOTIDE SEQUENCE</scope>
</reference>
<dbReference type="SUPFAM" id="SSF51283">
    <property type="entry name" value="dUTPase-like"/>
    <property type="match status" value="1"/>
</dbReference>
<name>A0A6J5RKJ5_9CAUD</name>
<dbReference type="EMBL" id="LR797252">
    <property type="protein sequence ID" value="CAB4196582.1"/>
    <property type="molecule type" value="Genomic_DNA"/>
</dbReference>
<gene>
    <name evidence="1" type="ORF">UFOVP1290_102</name>
</gene>
<accession>A0A6J5RKJ5</accession>